<reference evidence="6" key="1">
    <citation type="submission" date="2020-09" db="EMBL/GenBank/DDBJ databases">
        <title>Genomic insights into the novelty and pathogenicity of a unique biofilm-forming Enterococcus sp. bacteria (Enterococcus lacertideformus) identified in reptiles.</title>
        <authorList>
            <person name="Agius J.E."/>
            <person name="Phalen D.N."/>
            <person name="Rose K."/>
            <person name="Eden J.-S."/>
        </authorList>
    </citation>
    <scope>NUCLEOTIDE SEQUENCE</scope>
    <source>
        <strain evidence="6">PHRS 0518</strain>
    </source>
</reference>
<dbReference type="GO" id="GO:0005829">
    <property type="term" value="C:cytosol"/>
    <property type="evidence" value="ECO:0007669"/>
    <property type="project" value="TreeGrafter"/>
</dbReference>
<dbReference type="InterPro" id="IPR013196">
    <property type="entry name" value="HTH_11"/>
</dbReference>
<dbReference type="InterPro" id="IPR027417">
    <property type="entry name" value="P-loop_NTPase"/>
</dbReference>
<evidence type="ECO:0000313" key="6">
    <source>
        <dbReference type="EMBL" id="MBF8808707.1"/>
    </source>
</evidence>
<comment type="caution">
    <text evidence="6">The sequence shown here is derived from an EMBL/GenBank/DDBJ whole genome shotgun (WGS) entry which is preliminary data.</text>
</comment>
<dbReference type="PANTHER" id="PTHR11361">
    <property type="entry name" value="DNA MISMATCH REPAIR PROTEIN MUTS FAMILY MEMBER"/>
    <property type="match status" value="1"/>
</dbReference>
<evidence type="ECO:0000256" key="3">
    <source>
        <dbReference type="ARBA" id="ARBA00023125"/>
    </source>
</evidence>
<protein>
    <submittedName>
        <fullName evidence="6">HTH domain-containing protein</fullName>
    </submittedName>
</protein>
<dbReference type="Proteomes" id="UP000637757">
    <property type="component" value="Unassembled WGS sequence"/>
</dbReference>
<dbReference type="SMART" id="SM00534">
    <property type="entry name" value="MUTSac"/>
    <property type="match status" value="1"/>
</dbReference>
<keyword evidence="1" id="KW-0547">Nucleotide-binding</keyword>
<keyword evidence="4" id="KW-0812">Transmembrane</keyword>
<dbReference type="AlphaFoldDB" id="A0A931B3R7"/>
<evidence type="ECO:0000256" key="4">
    <source>
        <dbReference type="SAM" id="Phobius"/>
    </source>
</evidence>
<accession>A0A931B3R7</accession>
<dbReference type="SUPFAM" id="SSF52540">
    <property type="entry name" value="P-loop containing nucleoside triphosphate hydrolases"/>
    <property type="match status" value="1"/>
</dbReference>
<evidence type="ECO:0000313" key="7">
    <source>
        <dbReference type="Proteomes" id="UP000637757"/>
    </source>
</evidence>
<dbReference type="GO" id="GO:0006298">
    <property type="term" value="P:mismatch repair"/>
    <property type="evidence" value="ECO:0007669"/>
    <property type="project" value="InterPro"/>
</dbReference>
<dbReference type="GO" id="GO:0030983">
    <property type="term" value="F:mismatched DNA binding"/>
    <property type="evidence" value="ECO:0007669"/>
    <property type="project" value="InterPro"/>
</dbReference>
<dbReference type="Pfam" id="PF08279">
    <property type="entry name" value="HTH_11"/>
    <property type="match status" value="1"/>
</dbReference>
<keyword evidence="2" id="KW-0067">ATP-binding</keyword>
<dbReference type="Gene3D" id="3.40.50.300">
    <property type="entry name" value="P-loop containing nucleotide triphosphate hydrolases"/>
    <property type="match status" value="1"/>
</dbReference>
<name>A0A931B3R7_9ENTE</name>
<dbReference type="Gene3D" id="1.10.10.10">
    <property type="entry name" value="Winged helix-like DNA-binding domain superfamily/Winged helix DNA-binding domain"/>
    <property type="match status" value="1"/>
</dbReference>
<feature type="transmembrane region" description="Helical" evidence="4">
    <location>
        <begin position="303"/>
        <end position="330"/>
    </location>
</feature>
<sequence length="690" mass="79561">MLSKRESQLIELLLEEEGFQPASFFSEKLNVSNKTIYQDIQKLGQFLNRFELKIEKKPRIGIYLIGKSTKKNDVKIFITSKEALSTEVKYSSNYRRVYLFANLIFKTDKKRYEYFEKNIGVGKGSNNAILYPMENRIGEKCMDQKTFIVLLICGVIVLLIALDLNARRKLKESIHKKWGRVPYQPRFDKEKSLKEAWLTEKEFRSWSSEVDDLTWYDLDMFEVFEGINLTYSSIGSEALYQRLRSFDFGKDQQLEKLITFYQENPQTREKIQYQFARLGKKDGNFTKQYLADGQSKQIGHVGFYTFLGLLPIIGLILLLFGQVLGIYLAIGSLIFNTLYYQVKKQTLETEINSMGYLVSTISTANQVAKIATPVRDELRQNVKPLKDIPKFGFSFRVKSGSEAEILFDYVNMMFMLPFISYHFVISRLEKKTKEAMKVWELLGEMEVAAAVLNYRTYMPITCQPEFMNNGVEAEDLYHPLLKEAVVNPVDWHQNILVTGSNASGKSTYVKSIAINCILAQTIQTALAEKFTLQHGHVLTSMAIEDDLFVGDSYFVSEIKSIKRLLDQVEKGERCYCFVYEILKGTNTIERIASSAAVVRWLADYPSLAFVATHDIELTEILKNECENVHFEEQVTAEKGISFDFRLKKGPATTRNAIALLKVLDYPGELVENAKEEAMYFDQNRTWRVFE</sequence>
<gene>
    <name evidence="6" type="ORF">IC227_11240</name>
</gene>
<dbReference type="Pfam" id="PF00488">
    <property type="entry name" value="MutS_V"/>
    <property type="match status" value="1"/>
</dbReference>
<keyword evidence="7" id="KW-1185">Reference proteome</keyword>
<organism evidence="6 7">
    <name type="scientific">Enterococcus lacertideformus</name>
    <dbReference type="NCBI Taxonomy" id="2771493"/>
    <lineage>
        <taxon>Bacteria</taxon>
        <taxon>Bacillati</taxon>
        <taxon>Bacillota</taxon>
        <taxon>Bacilli</taxon>
        <taxon>Lactobacillales</taxon>
        <taxon>Enterococcaceae</taxon>
        <taxon>Enterococcus</taxon>
    </lineage>
</organism>
<dbReference type="GO" id="GO:0140664">
    <property type="term" value="F:ATP-dependent DNA damage sensor activity"/>
    <property type="evidence" value="ECO:0007669"/>
    <property type="project" value="InterPro"/>
</dbReference>
<feature type="transmembrane region" description="Helical" evidence="4">
    <location>
        <begin position="147"/>
        <end position="166"/>
    </location>
</feature>
<dbReference type="InterPro" id="IPR036388">
    <property type="entry name" value="WH-like_DNA-bd_sf"/>
</dbReference>
<keyword evidence="4" id="KW-0472">Membrane</keyword>
<proteinExistence type="predicted"/>
<keyword evidence="4" id="KW-1133">Transmembrane helix</keyword>
<evidence type="ECO:0000256" key="1">
    <source>
        <dbReference type="ARBA" id="ARBA00022741"/>
    </source>
</evidence>
<evidence type="ECO:0000259" key="5">
    <source>
        <dbReference type="SMART" id="SM00534"/>
    </source>
</evidence>
<dbReference type="GO" id="GO:0005524">
    <property type="term" value="F:ATP binding"/>
    <property type="evidence" value="ECO:0007669"/>
    <property type="project" value="UniProtKB-KW"/>
</dbReference>
<dbReference type="EMBL" id="JADAKE010000023">
    <property type="protein sequence ID" value="MBF8808707.1"/>
    <property type="molecule type" value="Genomic_DNA"/>
</dbReference>
<feature type="domain" description="DNA mismatch repair proteins mutS family" evidence="5">
    <location>
        <begin position="492"/>
        <end position="678"/>
    </location>
</feature>
<evidence type="ECO:0000256" key="2">
    <source>
        <dbReference type="ARBA" id="ARBA00022840"/>
    </source>
</evidence>
<keyword evidence="3" id="KW-0238">DNA-binding</keyword>
<dbReference type="InterPro" id="IPR000432">
    <property type="entry name" value="DNA_mismatch_repair_MutS_C"/>
</dbReference>
<dbReference type="InterPro" id="IPR045076">
    <property type="entry name" value="MutS"/>
</dbReference>
<dbReference type="PANTHER" id="PTHR11361:SF152">
    <property type="entry name" value="DNA MISMATCH REPAIR PROTEIN"/>
    <property type="match status" value="1"/>
</dbReference>